<dbReference type="InterPro" id="IPR032710">
    <property type="entry name" value="NTF2-like_dom_sf"/>
</dbReference>
<dbReference type="Gene3D" id="3.10.450.50">
    <property type="match status" value="1"/>
</dbReference>
<comment type="caution">
    <text evidence="2">The sequence shown here is derived from an EMBL/GenBank/DDBJ whole genome shotgun (WGS) entry which is preliminary data.</text>
</comment>
<reference evidence="2 3" key="1">
    <citation type="submission" date="2020-08" db="EMBL/GenBank/DDBJ databases">
        <title>Functional genomics of gut bacteria from endangered species of beetles.</title>
        <authorList>
            <person name="Carlos-Shanley C."/>
        </authorList>
    </citation>
    <scope>NUCLEOTIDE SEQUENCE [LARGE SCALE GENOMIC DNA]</scope>
    <source>
        <strain evidence="2 3">S00070</strain>
    </source>
</reference>
<dbReference type="SUPFAM" id="SSF54427">
    <property type="entry name" value="NTF2-like"/>
    <property type="match status" value="1"/>
</dbReference>
<dbReference type="InterPro" id="IPR037401">
    <property type="entry name" value="SnoaL-like"/>
</dbReference>
<dbReference type="Pfam" id="PF12680">
    <property type="entry name" value="SnoaL_2"/>
    <property type="match status" value="1"/>
</dbReference>
<proteinExistence type="predicted"/>
<dbReference type="RefSeq" id="WP_184133901.1">
    <property type="nucleotide sequence ID" value="NZ_JACHKT010000012.1"/>
</dbReference>
<dbReference type="Proteomes" id="UP000524404">
    <property type="component" value="Unassembled WGS sequence"/>
</dbReference>
<dbReference type="GO" id="GO:0016853">
    <property type="term" value="F:isomerase activity"/>
    <property type="evidence" value="ECO:0007669"/>
    <property type="project" value="UniProtKB-KW"/>
</dbReference>
<dbReference type="EMBL" id="JACHKT010000012">
    <property type="protein sequence ID" value="MBB6003435.1"/>
    <property type="molecule type" value="Genomic_DNA"/>
</dbReference>
<evidence type="ECO:0000313" key="3">
    <source>
        <dbReference type="Proteomes" id="UP000524404"/>
    </source>
</evidence>
<sequence length="158" mass="18297">MNTNEKLILTFYEAFKVKDFKTMGDCYHPEATFKDEAFDLKGKEIPAMWRMLCGVGASTIVEFSGVEADENTGKAHWEAWYTFSQSGNKVHNIIDATFTFKDGKIMTHRDKFSFYRWSSQSLGMIGKLLGWTPFLKKQVRERAMGNLKKFIAKHPEYQ</sequence>
<feature type="domain" description="SnoaL-like" evidence="1">
    <location>
        <begin position="10"/>
        <end position="107"/>
    </location>
</feature>
<evidence type="ECO:0000259" key="1">
    <source>
        <dbReference type="Pfam" id="PF12680"/>
    </source>
</evidence>
<protein>
    <submittedName>
        <fullName evidence="2">Ketosteroid isomerase-like protein</fullName>
    </submittedName>
</protein>
<keyword evidence="3" id="KW-1185">Reference proteome</keyword>
<dbReference type="AlphaFoldDB" id="A0A841EJS7"/>
<organism evidence="2 3">
    <name type="scientific">Arcicella rosea</name>
    <dbReference type="NCBI Taxonomy" id="502909"/>
    <lineage>
        <taxon>Bacteria</taxon>
        <taxon>Pseudomonadati</taxon>
        <taxon>Bacteroidota</taxon>
        <taxon>Cytophagia</taxon>
        <taxon>Cytophagales</taxon>
        <taxon>Flectobacillaceae</taxon>
        <taxon>Arcicella</taxon>
    </lineage>
</organism>
<name>A0A841EJS7_9BACT</name>
<evidence type="ECO:0000313" key="2">
    <source>
        <dbReference type="EMBL" id="MBB6003435.1"/>
    </source>
</evidence>
<gene>
    <name evidence="2" type="ORF">HNP25_002091</name>
</gene>
<accession>A0A841EJS7</accession>
<keyword evidence="2" id="KW-0413">Isomerase</keyword>